<dbReference type="AlphaFoldDB" id="A0A7X0MDR5"/>
<dbReference type="RefSeq" id="WP_184706935.1">
    <property type="nucleotide sequence ID" value="NZ_JACHBG010000009.1"/>
</dbReference>
<name>A0A7X0MDR5_9HYPH</name>
<gene>
    <name evidence="1" type="ORF">GGD46_004010</name>
</gene>
<reference evidence="1 2" key="1">
    <citation type="submission" date="2020-08" db="EMBL/GenBank/DDBJ databases">
        <title>Genomic Encyclopedia of Type Strains, Phase IV (KMG-V): Genome sequencing to study the core and pangenomes of soil and plant-associated prokaryotes.</title>
        <authorList>
            <person name="Whitman W."/>
        </authorList>
    </citation>
    <scope>NUCLEOTIDE SEQUENCE [LARGE SCALE GENOMIC DNA]</scope>
    <source>
        <strain evidence="1 2">SEMIA 4060</strain>
    </source>
</reference>
<dbReference type="Proteomes" id="UP000565576">
    <property type="component" value="Unassembled WGS sequence"/>
</dbReference>
<organism evidence="1 2">
    <name type="scientific">Rhizobium lusitanum</name>
    <dbReference type="NCBI Taxonomy" id="293958"/>
    <lineage>
        <taxon>Bacteria</taxon>
        <taxon>Pseudomonadati</taxon>
        <taxon>Pseudomonadota</taxon>
        <taxon>Alphaproteobacteria</taxon>
        <taxon>Hyphomicrobiales</taxon>
        <taxon>Rhizobiaceae</taxon>
        <taxon>Rhizobium/Agrobacterium group</taxon>
        <taxon>Rhizobium</taxon>
    </lineage>
</organism>
<evidence type="ECO:0000313" key="2">
    <source>
        <dbReference type="Proteomes" id="UP000565576"/>
    </source>
</evidence>
<protein>
    <submittedName>
        <fullName evidence="1">Uncharacterized protein</fullName>
    </submittedName>
</protein>
<sequence>MKKLTSRINSIIASIATPSSRALFDEEFYLQQYPDIASAAVDPFKHFLRYGIQENRRPNVYFDPSYYISQLSYQVANPIKHYVRVGAKLGLDPHPEFDSAWYLEVYPDVRKSGINPLFHYLRHGKREGRRTAPEYRKVFGKSMPAALGYRLPEYQNIVLSSSRVLSGAYMYHPELILPLQLPKHQHKALSTALVLTGQRDKRSVNINLSINSRLQPVSICIAFQHCHVQFKDENLTIGCQEVIAFEVNEGAPSFLIAAGGSVLHFSR</sequence>
<accession>A0A7X0MDR5</accession>
<dbReference type="EMBL" id="JACHBG010000009">
    <property type="protein sequence ID" value="MBB6486711.1"/>
    <property type="molecule type" value="Genomic_DNA"/>
</dbReference>
<evidence type="ECO:0000313" key="1">
    <source>
        <dbReference type="EMBL" id="MBB6486711.1"/>
    </source>
</evidence>
<comment type="caution">
    <text evidence="1">The sequence shown here is derived from an EMBL/GenBank/DDBJ whole genome shotgun (WGS) entry which is preliminary data.</text>
</comment>
<proteinExistence type="predicted"/>